<dbReference type="InterPro" id="IPR014025">
    <property type="entry name" value="Glutaredoxin_subgr"/>
</dbReference>
<sequence>MQVTIYGRDNCPYCVRAKALALRLKENVAGFNFEYIDMIAKGLTKEDLADIIKKPVETVPQVIIDGQSIGGFTDFDAYVKANIGDY</sequence>
<accession>A0ABV6CB36</accession>
<keyword evidence="3" id="KW-0215">Deoxyribonucleotide synthesis</keyword>
<evidence type="ECO:0000256" key="5">
    <source>
        <dbReference type="ARBA" id="ARBA00023284"/>
    </source>
</evidence>
<dbReference type="RefSeq" id="WP_385877311.1">
    <property type="nucleotide sequence ID" value="NZ_JBHLXE010000095.1"/>
</dbReference>
<evidence type="ECO:0000256" key="6">
    <source>
        <dbReference type="PROSITE-ProRule" id="PRU01282"/>
    </source>
</evidence>
<dbReference type="Gene3D" id="3.40.30.10">
    <property type="entry name" value="Glutaredoxin"/>
    <property type="match status" value="1"/>
</dbReference>
<evidence type="ECO:0000256" key="3">
    <source>
        <dbReference type="ARBA" id="ARBA00023116"/>
    </source>
</evidence>
<proteinExistence type="inferred from homology"/>
<dbReference type="PROSITE" id="PS51354">
    <property type="entry name" value="GLUTAREDOXIN_2"/>
    <property type="match status" value="1"/>
</dbReference>
<protein>
    <submittedName>
        <fullName evidence="8">GrxA family glutaredoxin</fullName>
    </submittedName>
</protein>
<gene>
    <name evidence="8" type="ORF">ACFFIT_08940</name>
</gene>
<name>A0ABV6CB36_9GAMM</name>
<evidence type="ECO:0000313" key="9">
    <source>
        <dbReference type="Proteomes" id="UP001589758"/>
    </source>
</evidence>
<dbReference type="InterPro" id="IPR036249">
    <property type="entry name" value="Thioredoxin-like_sf"/>
</dbReference>
<feature type="domain" description="Glutaredoxin" evidence="7">
    <location>
        <begin position="3"/>
        <end position="69"/>
    </location>
</feature>
<dbReference type="NCBIfam" id="NF008401">
    <property type="entry name" value="PRK11200.1"/>
    <property type="match status" value="1"/>
</dbReference>
<evidence type="ECO:0000256" key="4">
    <source>
        <dbReference type="ARBA" id="ARBA00023157"/>
    </source>
</evidence>
<evidence type="ECO:0000256" key="2">
    <source>
        <dbReference type="ARBA" id="ARBA00011245"/>
    </source>
</evidence>
<comment type="similarity">
    <text evidence="1 6">Belongs to the ArsC family.</text>
</comment>
<dbReference type="InterPro" id="IPR006660">
    <property type="entry name" value="Arsenate_reductase-like"/>
</dbReference>
<dbReference type="PROSITE" id="PS00195">
    <property type="entry name" value="GLUTAREDOXIN_1"/>
    <property type="match status" value="1"/>
</dbReference>
<evidence type="ECO:0000259" key="7">
    <source>
        <dbReference type="Pfam" id="PF00462"/>
    </source>
</evidence>
<dbReference type="SUPFAM" id="SSF52833">
    <property type="entry name" value="Thioredoxin-like"/>
    <property type="match status" value="1"/>
</dbReference>
<dbReference type="EMBL" id="JBHLXE010000095">
    <property type="protein sequence ID" value="MFC0180199.1"/>
    <property type="molecule type" value="Genomic_DNA"/>
</dbReference>
<dbReference type="InterPro" id="IPR011767">
    <property type="entry name" value="GLR_AS"/>
</dbReference>
<dbReference type="Proteomes" id="UP001589758">
    <property type="component" value="Unassembled WGS sequence"/>
</dbReference>
<comment type="subunit">
    <text evidence="2">Monomer.</text>
</comment>
<comment type="caution">
    <text evidence="8">The sequence shown here is derived from an EMBL/GenBank/DDBJ whole genome shotgun (WGS) entry which is preliminary data.</text>
</comment>
<keyword evidence="5" id="KW-0676">Redox-active center</keyword>
<evidence type="ECO:0000313" key="8">
    <source>
        <dbReference type="EMBL" id="MFC0180199.1"/>
    </source>
</evidence>
<dbReference type="NCBIfam" id="TIGR02183">
    <property type="entry name" value="GRXA"/>
    <property type="match status" value="1"/>
</dbReference>
<dbReference type="InterPro" id="IPR011902">
    <property type="entry name" value="GRXA"/>
</dbReference>
<dbReference type="PRINTS" id="PR00160">
    <property type="entry name" value="GLUTAREDOXIN"/>
</dbReference>
<evidence type="ECO:0000256" key="1">
    <source>
        <dbReference type="ARBA" id="ARBA00007198"/>
    </source>
</evidence>
<dbReference type="PROSITE" id="PS51353">
    <property type="entry name" value="ARSC"/>
    <property type="match status" value="1"/>
</dbReference>
<dbReference type="InterPro" id="IPR002109">
    <property type="entry name" value="Glutaredoxin"/>
</dbReference>
<dbReference type="CDD" id="cd02066">
    <property type="entry name" value="GRX_family"/>
    <property type="match status" value="1"/>
</dbReference>
<keyword evidence="9" id="KW-1185">Reference proteome</keyword>
<dbReference type="Pfam" id="PF00462">
    <property type="entry name" value="Glutaredoxin"/>
    <property type="match status" value="1"/>
</dbReference>
<reference evidence="8 9" key="1">
    <citation type="submission" date="2024-09" db="EMBL/GenBank/DDBJ databases">
        <authorList>
            <person name="Sun Q."/>
            <person name="Mori K."/>
        </authorList>
    </citation>
    <scope>NUCLEOTIDE SEQUENCE [LARGE SCALE GENOMIC DNA]</scope>
    <source>
        <strain evidence="8 9">CCM 8545</strain>
    </source>
</reference>
<keyword evidence="4" id="KW-1015">Disulfide bond</keyword>
<organism evidence="8 9">
    <name type="scientific">Thorsellia kenyensis</name>
    <dbReference type="NCBI Taxonomy" id="1549888"/>
    <lineage>
        <taxon>Bacteria</taxon>
        <taxon>Pseudomonadati</taxon>
        <taxon>Pseudomonadota</taxon>
        <taxon>Gammaproteobacteria</taxon>
        <taxon>Enterobacterales</taxon>
        <taxon>Thorselliaceae</taxon>
        <taxon>Thorsellia</taxon>
    </lineage>
</organism>